<proteinExistence type="predicted"/>
<organism evidence="1 2">
    <name type="scientific">Pedobacter hiemivivus</name>
    <dbReference type="NCBI Taxonomy" id="2530454"/>
    <lineage>
        <taxon>Bacteria</taxon>
        <taxon>Pseudomonadati</taxon>
        <taxon>Bacteroidota</taxon>
        <taxon>Sphingobacteriia</taxon>
        <taxon>Sphingobacteriales</taxon>
        <taxon>Sphingobacteriaceae</taxon>
        <taxon>Pedobacter</taxon>
    </lineage>
</organism>
<dbReference type="AlphaFoldDB" id="A0A4U1GQ64"/>
<evidence type="ECO:0000313" key="2">
    <source>
        <dbReference type="Proteomes" id="UP000309594"/>
    </source>
</evidence>
<evidence type="ECO:0000313" key="1">
    <source>
        <dbReference type="EMBL" id="TKC63922.1"/>
    </source>
</evidence>
<protein>
    <recommendedName>
        <fullName evidence="3">PKD-like family protein</fullName>
    </recommendedName>
</protein>
<dbReference type="Pfam" id="PF16407">
    <property type="entry name" value="PKD_2"/>
    <property type="match status" value="1"/>
</dbReference>
<dbReference type="InterPro" id="IPR032183">
    <property type="entry name" value="PKD-like"/>
</dbReference>
<dbReference type="PROSITE" id="PS51257">
    <property type="entry name" value="PROKAR_LIPOPROTEIN"/>
    <property type="match status" value="1"/>
</dbReference>
<comment type="caution">
    <text evidence="1">The sequence shown here is derived from an EMBL/GenBank/DDBJ whole genome shotgun (WGS) entry which is preliminary data.</text>
</comment>
<sequence length="518" mass="57114">MLFKDQQMKMINKKISGVLLLTGMVFLSSCYKDKSTLALTELNKVGLSDPKTLTTLNVFQGQVLNLKPTLSQSLSDKMDQLEFEWSAYDNSTTSSYVVPEAIISKEYELKYLVNGDPFTLGQRYLLRLTVKDKSTGLKSFLNYNLLIGNKYGTGWLVLEDKAGKGDLSFVFTDNAVEHGIYSDRNTTQLIGPKKLELTPFAITDDISASGKRLYILADNGSQEYNYLTMVKKFDYAFEFFSAPSIIKPQVMTWTSPSTNSANRSGGLGVVINNGKMHSNLIGGFPGIKKWGDVALNPEGNTNYNLAPFATGGNSYPAIVYDNTAKRFYNVRGYSPTPIAGSLEAFPSAASTEFDMNNVGMTMIFQDSADVVKEFNAVMKDGNNQAYLLRYKTEKTDLAPRITLKKELMNAPGILNYTAASGSTSTPHIYYGNANTVSRYETSSNVVVETYSFPAAEQVTSIKYAKYTAGSTSARLLVATWNGTEGKLYYFTITNVGGMGSYTNVFNGFGKIVDLAYKY</sequence>
<accession>A0A4U1GQ64</accession>
<dbReference type="Proteomes" id="UP000309594">
    <property type="component" value="Unassembled WGS sequence"/>
</dbReference>
<dbReference type="EMBL" id="SWDX01000002">
    <property type="protein sequence ID" value="TKC63922.1"/>
    <property type="molecule type" value="Genomic_DNA"/>
</dbReference>
<evidence type="ECO:0008006" key="3">
    <source>
        <dbReference type="Google" id="ProtNLM"/>
    </source>
</evidence>
<name>A0A4U1GQ64_9SPHI</name>
<reference evidence="1 2" key="1">
    <citation type="submission" date="2019-04" db="EMBL/GenBank/DDBJ databases">
        <title>Pedobacter sp. RP-1-16 sp. nov., isolated from Arctic soil.</title>
        <authorList>
            <person name="Dahal R.H."/>
            <person name="Kim D.-U."/>
        </authorList>
    </citation>
    <scope>NUCLEOTIDE SEQUENCE [LARGE SCALE GENOMIC DNA]</scope>
    <source>
        <strain evidence="1 2">RP-1-16</strain>
    </source>
</reference>
<gene>
    <name evidence="1" type="ORF">FBD94_06150</name>
</gene>